<feature type="domain" description="CN hydrolase" evidence="2">
    <location>
        <begin position="2"/>
        <end position="240"/>
    </location>
</feature>
<dbReference type="InterPro" id="IPR036526">
    <property type="entry name" value="C-N_Hydrolase_sf"/>
</dbReference>
<dbReference type="InterPro" id="IPR003010">
    <property type="entry name" value="C-N_Hydrolase"/>
</dbReference>
<name>A0A2K1P026_9BACT</name>
<dbReference type="PANTHER" id="PTHR43674:SF2">
    <property type="entry name" value="BETA-UREIDOPROPIONASE"/>
    <property type="match status" value="1"/>
</dbReference>
<sequence>MFKVSVLQYKPELFEIKKNVDKVMKIIGGVDSNFIVLPELAFSGYAFSSKKEVEETYESPLEGIGYAFKTFKEFSKDTGISVVYGFNEKHEDKYYNSSILINSDGTFKIYRKTHLFFREKLFFAPGNTGFWVQNVNGINVGLAICFDWYFPESFRTLALLGADLILHPANLVLPYCQEANKIRSLENKIYIATSNIWGKQRNGEIEYSFTGKSQVTSPDGEVLFRLSEQGDFVETVEIDERKSRDKSINEYNDLFKDRNSKYYFHS</sequence>
<protein>
    <submittedName>
        <fullName evidence="3">Nitrilase</fullName>
    </submittedName>
</protein>
<dbReference type="OrthoDB" id="9811121at2"/>
<comment type="caution">
    <text evidence="3">The sequence shown here is derived from an EMBL/GenBank/DDBJ whole genome shotgun (WGS) entry which is preliminary data.</text>
</comment>
<gene>
    <name evidence="3" type="ORF">X929_06580</name>
</gene>
<evidence type="ECO:0000259" key="2">
    <source>
        <dbReference type="PROSITE" id="PS50263"/>
    </source>
</evidence>
<keyword evidence="1" id="KW-0378">Hydrolase</keyword>
<dbReference type="Proteomes" id="UP000236434">
    <property type="component" value="Unassembled WGS sequence"/>
</dbReference>
<dbReference type="Gene3D" id="3.60.110.10">
    <property type="entry name" value="Carbon-nitrogen hydrolase"/>
    <property type="match status" value="1"/>
</dbReference>
<evidence type="ECO:0000313" key="4">
    <source>
        <dbReference type="Proteomes" id="UP000236434"/>
    </source>
</evidence>
<dbReference type="InterPro" id="IPR050345">
    <property type="entry name" value="Aliph_Amidase/BUP"/>
</dbReference>
<dbReference type="GO" id="GO:0016811">
    <property type="term" value="F:hydrolase activity, acting on carbon-nitrogen (but not peptide) bonds, in linear amides"/>
    <property type="evidence" value="ECO:0007669"/>
    <property type="project" value="UniProtKB-ARBA"/>
</dbReference>
<evidence type="ECO:0000313" key="3">
    <source>
        <dbReference type="EMBL" id="PNR96138.1"/>
    </source>
</evidence>
<dbReference type="PANTHER" id="PTHR43674">
    <property type="entry name" value="NITRILASE C965.09-RELATED"/>
    <property type="match status" value="1"/>
</dbReference>
<dbReference type="RefSeq" id="WP_103067206.1">
    <property type="nucleotide sequence ID" value="NZ_AZRL01000016.1"/>
</dbReference>
<dbReference type="EMBL" id="AZRL01000016">
    <property type="protein sequence ID" value="PNR96138.1"/>
    <property type="molecule type" value="Genomic_DNA"/>
</dbReference>
<reference evidence="3 4" key="1">
    <citation type="submission" date="2013-12" db="EMBL/GenBank/DDBJ databases">
        <title>Comparative genomics of Petrotoga isolates.</title>
        <authorList>
            <person name="Nesbo C.L."/>
            <person name="Charchuk R."/>
            <person name="Chow K."/>
        </authorList>
    </citation>
    <scope>NUCLEOTIDE SEQUENCE [LARGE SCALE GENOMIC DNA]</scope>
    <source>
        <strain evidence="3 4">DSM 13574</strain>
    </source>
</reference>
<accession>A0A2K1P026</accession>
<evidence type="ECO:0000256" key="1">
    <source>
        <dbReference type="ARBA" id="ARBA00022801"/>
    </source>
</evidence>
<dbReference type="PROSITE" id="PS50263">
    <property type="entry name" value="CN_HYDROLASE"/>
    <property type="match status" value="1"/>
</dbReference>
<organism evidence="3 4">
    <name type="scientific">Petrotoga olearia DSM 13574</name>
    <dbReference type="NCBI Taxonomy" id="1122955"/>
    <lineage>
        <taxon>Bacteria</taxon>
        <taxon>Thermotogati</taxon>
        <taxon>Thermotogota</taxon>
        <taxon>Thermotogae</taxon>
        <taxon>Petrotogales</taxon>
        <taxon>Petrotogaceae</taxon>
        <taxon>Petrotoga</taxon>
    </lineage>
</organism>
<dbReference type="SUPFAM" id="SSF56317">
    <property type="entry name" value="Carbon-nitrogen hydrolase"/>
    <property type="match status" value="1"/>
</dbReference>
<dbReference type="Pfam" id="PF00795">
    <property type="entry name" value="CN_hydrolase"/>
    <property type="match status" value="1"/>
</dbReference>
<dbReference type="AlphaFoldDB" id="A0A2K1P026"/>
<proteinExistence type="predicted"/>